<keyword evidence="6 11" id="KW-1133">Transmembrane helix</keyword>
<dbReference type="SUPFAM" id="SSF81452">
    <property type="entry name" value="Cytochrome c oxidase subunit III-like"/>
    <property type="match status" value="1"/>
</dbReference>
<feature type="transmembrane region" description="Helical" evidence="11">
    <location>
        <begin position="281"/>
        <end position="299"/>
    </location>
</feature>
<evidence type="ECO:0000256" key="5">
    <source>
        <dbReference type="ARBA" id="ARBA00022967"/>
    </source>
</evidence>
<dbReference type="InterPro" id="IPR013833">
    <property type="entry name" value="Cyt_c_oxidase_su3_a-hlx"/>
</dbReference>
<dbReference type="InterPro" id="IPR000298">
    <property type="entry name" value="Cyt_c_oxidase-like_su3"/>
</dbReference>
<keyword evidence="7 11" id="KW-0472">Membrane</keyword>
<dbReference type="PANTHER" id="PTHR11403:SF7">
    <property type="entry name" value="CYTOCHROME C OXIDASE SUBUNIT 3"/>
    <property type="match status" value="1"/>
</dbReference>
<accession>A0A937LC23</accession>
<evidence type="ECO:0000256" key="9">
    <source>
        <dbReference type="ARBA" id="ARBA00031625"/>
    </source>
</evidence>
<evidence type="ECO:0000256" key="1">
    <source>
        <dbReference type="ARBA" id="ARBA00004141"/>
    </source>
</evidence>
<evidence type="ECO:0000313" key="14">
    <source>
        <dbReference type="Proteomes" id="UP000744438"/>
    </source>
</evidence>
<evidence type="ECO:0000313" key="13">
    <source>
        <dbReference type="EMBL" id="MBL6811486.1"/>
    </source>
</evidence>
<comment type="similarity">
    <text evidence="2 10">Belongs to the cytochrome c oxidase subunit 3 family.</text>
</comment>
<name>A0A937LC23_9GAMM</name>
<evidence type="ECO:0000256" key="2">
    <source>
        <dbReference type="ARBA" id="ARBA00010581"/>
    </source>
</evidence>
<feature type="transmembrane region" description="Helical" evidence="11">
    <location>
        <begin position="249"/>
        <end position="269"/>
    </location>
</feature>
<feature type="transmembrane region" description="Helical" evidence="11">
    <location>
        <begin position="45"/>
        <end position="63"/>
    </location>
</feature>
<dbReference type="Proteomes" id="UP000744438">
    <property type="component" value="Unassembled WGS sequence"/>
</dbReference>
<dbReference type="GO" id="GO:0005886">
    <property type="term" value="C:plasma membrane"/>
    <property type="evidence" value="ECO:0007669"/>
    <property type="project" value="UniProtKB-SubCell"/>
</dbReference>
<dbReference type="InterPro" id="IPR035973">
    <property type="entry name" value="Cyt_c_oxidase_su3-like_sf"/>
</dbReference>
<comment type="subcellular location">
    <subcellularLocation>
        <location evidence="10">Cell membrane</location>
        <topology evidence="10">Multi-pass membrane protein</topology>
    </subcellularLocation>
    <subcellularLocation>
        <location evidence="1">Membrane</location>
        <topology evidence="1">Multi-pass membrane protein</topology>
    </subcellularLocation>
</comment>
<gene>
    <name evidence="13" type="ORF">ISQ63_01225</name>
</gene>
<keyword evidence="4 10" id="KW-0812">Transmembrane</keyword>
<dbReference type="Pfam" id="PF00510">
    <property type="entry name" value="COX3"/>
    <property type="match status" value="2"/>
</dbReference>
<reference evidence="13" key="1">
    <citation type="submission" date="2020-10" db="EMBL/GenBank/DDBJ databases">
        <title>Microbiome of the Black Sea water column analyzed by genome centric metagenomics.</title>
        <authorList>
            <person name="Cabello-Yeves P.J."/>
            <person name="Callieri C."/>
            <person name="Picazo A."/>
            <person name="Mehrshad M."/>
            <person name="Haro-Moreno J.M."/>
            <person name="Roda-Garcia J."/>
            <person name="Dzembekova N."/>
            <person name="Slabakova V."/>
            <person name="Slabakova N."/>
            <person name="Moncheva S."/>
            <person name="Rodriguez-Valera F."/>
        </authorList>
    </citation>
    <scope>NUCLEOTIDE SEQUENCE</scope>
    <source>
        <strain evidence="13">BS307-5m-G49</strain>
    </source>
</reference>
<feature type="transmembrane region" description="Helical" evidence="11">
    <location>
        <begin position="83"/>
        <end position="108"/>
    </location>
</feature>
<dbReference type="EC" id="7.1.1.9" evidence="3"/>
<evidence type="ECO:0000256" key="3">
    <source>
        <dbReference type="ARBA" id="ARBA00012949"/>
    </source>
</evidence>
<feature type="transmembrane region" description="Helical" evidence="11">
    <location>
        <begin position="15"/>
        <end position="33"/>
    </location>
</feature>
<evidence type="ECO:0000256" key="8">
    <source>
        <dbReference type="ARBA" id="ARBA00031400"/>
    </source>
</evidence>
<evidence type="ECO:0000256" key="4">
    <source>
        <dbReference type="ARBA" id="ARBA00022692"/>
    </source>
</evidence>
<dbReference type="AlphaFoldDB" id="A0A937LC23"/>
<dbReference type="PANTHER" id="PTHR11403">
    <property type="entry name" value="CYTOCHROME C OXIDASE SUBUNIT III"/>
    <property type="match status" value="1"/>
</dbReference>
<evidence type="ECO:0000256" key="10">
    <source>
        <dbReference type="RuleBase" id="RU003376"/>
    </source>
</evidence>
<dbReference type="CDD" id="cd01665">
    <property type="entry name" value="Cyt_c_Oxidase_III"/>
    <property type="match status" value="1"/>
</dbReference>
<comment type="caution">
    <text evidence="13">The sequence shown here is derived from an EMBL/GenBank/DDBJ whole genome shotgun (WGS) entry which is preliminary data.</text>
</comment>
<dbReference type="InterPro" id="IPR033945">
    <property type="entry name" value="Cyt_c_oxase_su3_dom"/>
</dbReference>
<organism evidence="13 14">
    <name type="scientific">SAR86 cluster bacterium</name>
    <dbReference type="NCBI Taxonomy" id="2030880"/>
    <lineage>
        <taxon>Bacteria</taxon>
        <taxon>Pseudomonadati</taxon>
        <taxon>Pseudomonadota</taxon>
        <taxon>Gammaproteobacteria</taxon>
        <taxon>SAR86 cluster</taxon>
    </lineage>
</organism>
<evidence type="ECO:0000256" key="6">
    <source>
        <dbReference type="ARBA" id="ARBA00022989"/>
    </source>
</evidence>
<evidence type="ECO:0000256" key="11">
    <source>
        <dbReference type="SAM" id="Phobius"/>
    </source>
</evidence>
<dbReference type="GO" id="GO:0004129">
    <property type="term" value="F:cytochrome-c oxidase activity"/>
    <property type="evidence" value="ECO:0007669"/>
    <property type="project" value="UniProtKB-EC"/>
</dbReference>
<dbReference type="PROSITE" id="PS50253">
    <property type="entry name" value="COX3"/>
    <property type="match status" value="1"/>
</dbReference>
<feature type="domain" description="Heme-copper oxidase subunit III family profile" evidence="12">
    <location>
        <begin position="3"/>
        <end position="300"/>
    </location>
</feature>
<evidence type="ECO:0000259" key="12">
    <source>
        <dbReference type="PROSITE" id="PS50253"/>
    </source>
</evidence>
<proteinExistence type="inferred from homology"/>
<protein>
    <recommendedName>
        <fullName evidence="3">cytochrome-c oxidase</fullName>
        <ecNumber evidence="3">7.1.1.9</ecNumber>
    </recommendedName>
    <alternativeName>
        <fullName evidence="8">Cytochrome aa3 subunit 3</fullName>
    </alternativeName>
    <alternativeName>
        <fullName evidence="9">Cytochrome c oxidase polypeptide III</fullName>
    </alternativeName>
</protein>
<dbReference type="InterPro" id="IPR024791">
    <property type="entry name" value="Cyt_c/ubiquinol_Oxase_su3"/>
</dbReference>
<keyword evidence="5" id="KW-1278">Translocase</keyword>
<dbReference type="Gene3D" id="1.10.287.70">
    <property type="match status" value="1"/>
</dbReference>
<feature type="transmembrane region" description="Helical" evidence="11">
    <location>
        <begin position="198"/>
        <end position="216"/>
    </location>
</feature>
<dbReference type="FunFam" id="1.20.120.80:FF:000003">
    <property type="entry name" value="Cytochrome c oxidase subunit 3"/>
    <property type="match status" value="1"/>
</dbReference>
<dbReference type="GO" id="GO:0019646">
    <property type="term" value="P:aerobic electron transport chain"/>
    <property type="evidence" value="ECO:0007669"/>
    <property type="project" value="InterPro"/>
</dbReference>
<sequence length="300" mass="33629">MSSDSSYYVPESSKLPIFMAFGLLLFVLGAGSTINDLGKESSNSYILLMTSFAIIWGVMFVWFSNVISENNKGMYSDQLNQSFVWGMAWFIFSEVMFFFAFFLALGYVRMFSVPWLGGEGEKAITNILWPAFEATWPVMVTPDNETFPGAEKNMNMPGITKLHTWLPFWNTLCLVTSSGTIALAEAALKKGKRAAFKSWMVVTISLGFIFVFLQGLEYYEAYAHMGLTLGAGIYGTTFFLLTGFHGFHVCLGAIILTIMTIRGFGGAFSEHDHFGLAAGSWYWHFVDVVWIFLVLVVYVF</sequence>
<dbReference type="Gene3D" id="1.20.120.80">
    <property type="entry name" value="Cytochrome c oxidase, subunit III, four-helix bundle"/>
    <property type="match status" value="1"/>
</dbReference>
<dbReference type="EMBL" id="JADHQC010000003">
    <property type="protein sequence ID" value="MBL6811486.1"/>
    <property type="molecule type" value="Genomic_DNA"/>
</dbReference>
<evidence type="ECO:0000256" key="7">
    <source>
        <dbReference type="ARBA" id="ARBA00023136"/>
    </source>
</evidence>